<evidence type="ECO:0000259" key="9">
    <source>
        <dbReference type="PROSITE" id="PS50928"/>
    </source>
</evidence>
<feature type="transmembrane region" description="Helical" evidence="7">
    <location>
        <begin position="111"/>
        <end position="132"/>
    </location>
</feature>
<protein>
    <submittedName>
        <fullName evidence="10">ABC transporter permease</fullName>
    </submittedName>
</protein>
<sequence length="299" mass="31663">MSTDVRPSAPPVLTKPKPNSGAPAAEAPAVPPREGARAARRRSRLPRLLLAGLGKTVAIAALLAVWEAAPRLNLVDPTFLPPFSQVVDAWFGLLDSGQLATNTQASLTRSLSGFGLAVALGVPLGLLIGWYRPVANLLSPVLELFRNTAALALLPVFVLILGIGETSKISIVLYACIWPVLLNTISAVRTVDPTLLRLARSLNLSPFRLFQKVILPASVPTVFTGIRLAGAVSILVLVAAEMVGAKAGLGYLINASQFNFAIPQMYAGIVTISVIGVLFNQLLVALERRFTAWRAPVGV</sequence>
<evidence type="ECO:0000256" key="7">
    <source>
        <dbReference type="RuleBase" id="RU363032"/>
    </source>
</evidence>
<evidence type="ECO:0000256" key="3">
    <source>
        <dbReference type="ARBA" id="ARBA00022475"/>
    </source>
</evidence>
<dbReference type="RefSeq" id="WP_344626025.1">
    <property type="nucleotide sequence ID" value="NZ_BAAALD010000056.1"/>
</dbReference>
<dbReference type="PROSITE" id="PS50928">
    <property type="entry name" value="ABC_TM1"/>
    <property type="match status" value="1"/>
</dbReference>
<comment type="subcellular location">
    <subcellularLocation>
        <location evidence="1 7">Cell membrane</location>
        <topology evidence="1 7">Multi-pass membrane protein</topology>
    </subcellularLocation>
</comment>
<evidence type="ECO:0000256" key="4">
    <source>
        <dbReference type="ARBA" id="ARBA00022692"/>
    </source>
</evidence>
<name>A0ABP4EFA9_9ACTN</name>
<dbReference type="PANTHER" id="PTHR30151:SF16">
    <property type="entry name" value="ABC TRANSPORTER PERMEASE PROTEIN"/>
    <property type="match status" value="1"/>
</dbReference>
<comment type="caution">
    <text evidence="10">The sequence shown here is derived from an EMBL/GenBank/DDBJ whole genome shotgun (WGS) entry which is preliminary data.</text>
</comment>
<dbReference type="Pfam" id="PF00528">
    <property type="entry name" value="BPD_transp_1"/>
    <property type="match status" value="1"/>
</dbReference>
<feature type="transmembrane region" description="Helical" evidence="7">
    <location>
        <begin position="260"/>
        <end position="286"/>
    </location>
</feature>
<reference evidence="11" key="1">
    <citation type="journal article" date="2019" name="Int. J. Syst. Evol. Microbiol.">
        <title>The Global Catalogue of Microorganisms (GCM) 10K type strain sequencing project: providing services to taxonomists for standard genome sequencing and annotation.</title>
        <authorList>
            <consortium name="The Broad Institute Genomics Platform"/>
            <consortium name="The Broad Institute Genome Sequencing Center for Infectious Disease"/>
            <person name="Wu L."/>
            <person name="Ma J."/>
        </authorList>
    </citation>
    <scope>NUCLEOTIDE SEQUENCE [LARGE SCALE GENOMIC DNA]</scope>
    <source>
        <strain evidence="11">JCM 13002</strain>
    </source>
</reference>
<evidence type="ECO:0000256" key="8">
    <source>
        <dbReference type="SAM" id="MobiDB-lite"/>
    </source>
</evidence>
<dbReference type="SUPFAM" id="SSF161098">
    <property type="entry name" value="MetI-like"/>
    <property type="match status" value="1"/>
</dbReference>
<dbReference type="CDD" id="cd06261">
    <property type="entry name" value="TM_PBP2"/>
    <property type="match status" value="1"/>
</dbReference>
<feature type="transmembrane region" description="Helical" evidence="7">
    <location>
        <begin position="169"/>
        <end position="192"/>
    </location>
</feature>
<evidence type="ECO:0000256" key="5">
    <source>
        <dbReference type="ARBA" id="ARBA00022989"/>
    </source>
</evidence>
<dbReference type="PANTHER" id="PTHR30151">
    <property type="entry name" value="ALKANE SULFONATE ABC TRANSPORTER-RELATED, MEMBRANE SUBUNIT"/>
    <property type="match status" value="1"/>
</dbReference>
<gene>
    <name evidence="10" type="ORF">GCM10009663_51220</name>
</gene>
<feature type="region of interest" description="Disordered" evidence="8">
    <location>
        <begin position="1"/>
        <end position="39"/>
    </location>
</feature>
<keyword evidence="4 7" id="KW-0812">Transmembrane</keyword>
<dbReference type="Gene3D" id="1.10.3720.10">
    <property type="entry name" value="MetI-like"/>
    <property type="match status" value="1"/>
</dbReference>
<evidence type="ECO:0000256" key="1">
    <source>
        <dbReference type="ARBA" id="ARBA00004651"/>
    </source>
</evidence>
<feature type="transmembrane region" description="Helical" evidence="7">
    <location>
        <begin position="48"/>
        <end position="66"/>
    </location>
</feature>
<evidence type="ECO:0000256" key="6">
    <source>
        <dbReference type="ARBA" id="ARBA00023136"/>
    </source>
</evidence>
<keyword evidence="3" id="KW-1003">Cell membrane</keyword>
<feature type="domain" description="ABC transmembrane type-1" evidence="9">
    <location>
        <begin position="103"/>
        <end position="283"/>
    </location>
</feature>
<dbReference type="Proteomes" id="UP001499987">
    <property type="component" value="Unassembled WGS sequence"/>
</dbReference>
<organism evidence="10 11">
    <name type="scientific">Kitasatospora arboriphila</name>
    <dbReference type="NCBI Taxonomy" id="258052"/>
    <lineage>
        <taxon>Bacteria</taxon>
        <taxon>Bacillati</taxon>
        <taxon>Actinomycetota</taxon>
        <taxon>Actinomycetes</taxon>
        <taxon>Kitasatosporales</taxon>
        <taxon>Streptomycetaceae</taxon>
        <taxon>Kitasatospora</taxon>
    </lineage>
</organism>
<keyword evidence="5 7" id="KW-1133">Transmembrane helix</keyword>
<keyword evidence="11" id="KW-1185">Reference proteome</keyword>
<dbReference type="EMBL" id="BAAALD010000056">
    <property type="protein sequence ID" value="GAA1102342.1"/>
    <property type="molecule type" value="Genomic_DNA"/>
</dbReference>
<feature type="transmembrane region" description="Helical" evidence="7">
    <location>
        <begin position="144"/>
        <end position="163"/>
    </location>
</feature>
<evidence type="ECO:0000256" key="2">
    <source>
        <dbReference type="ARBA" id="ARBA00022448"/>
    </source>
</evidence>
<keyword evidence="6 7" id="KW-0472">Membrane</keyword>
<dbReference type="InterPro" id="IPR000515">
    <property type="entry name" value="MetI-like"/>
</dbReference>
<accession>A0ABP4EFA9</accession>
<evidence type="ECO:0000313" key="11">
    <source>
        <dbReference type="Proteomes" id="UP001499987"/>
    </source>
</evidence>
<keyword evidence="2 7" id="KW-0813">Transport</keyword>
<proteinExistence type="inferred from homology"/>
<comment type="similarity">
    <text evidence="7">Belongs to the binding-protein-dependent transport system permease family.</text>
</comment>
<evidence type="ECO:0000313" key="10">
    <source>
        <dbReference type="EMBL" id="GAA1102342.1"/>
    </source>
</evidence>
<dbReference type="InterPro" id="IPR035906">
    <property type="entry name" value="MetI-like_sf"/>
</dbReference>